<sequence length="430" mass="48590">MENASHHPQVSTPPSPAAPPQSPTMNFDRAFFLAKREAKPVGKLTLKKWANEPNPAKHVDNSKKGELGHINSLANEGLLDHATYPTKFLALTQDLVDGKVEGKLMKPNARNAYVNTLSGTFYQFTDDERDKCVKQQLLKCWPEHFKPEDILAVFPREKRIQMFNDCIHQRYKDYNSKKCKDEIRGKTNEAQVASKRHKERYVPYPTIVTCLLAAEEKWRPMTKARMKCDFGMIVFGLMVEVGPAALRLDYADLCIDDPEASARFDPVTYTALWTYLNKIDNPNPGPYTITFGDATPEERRLRKYLFLTEGLDYAGNQAKQCSWAGGKLPATLKKAGLGEKLTIGSLRLSLAVHLHRQHDGTLISQNRICERLNHNWTTQQSHYNIMQGREDENVEEVEVPEEEMLVVDVEAEGGEDAASTGSRPETLASE</sequence>
<comment type="caution">
    <text evidence="2">The sequence shown here is derived from an EMBL/GenBank/DDBJ whole genome shotgun (WGS) entry which is preliminary data.</text>
</comment>
<feature type="region of interest" description="Disordered" evidence="1">
    <location>
        <begin position="410"/>
        <end position="430"/>
    </location>
</feature>
<evidence type="ECO:0000313" key="3">
    <source>
        <dbReference type="Proteomes" id="UP001212841"/>
    </source>
</evidence>
<dbReference type="AlphaFoldDB" id="A0AAD5X5A8"/>
<feature type="compositionally biased region" description="Polar residues" evidence="1">
    <location>
        <begin position="419"/>
        <end position="430"/>
    </location>
</feature>
<proteinExistence type="predicted"/>
<evidence type="ECO:0000313" key="2">
    <source>
        <dbReference type="EMBL" id="KAJ3050602.1"/>
    </source>
</evidence>
<keyword evidence="3" id="KW-1185">Reference proteome</keyword>
<feature type="region of interest" description="Disordered" evidence="1">
    <location>
        <begin position="1"/>
        <end position="25"/>
    </location>
</feature>
<dbReference type="Proteomes" id="UP001212841">
    <property type="component" value="Unassembled WGS sequence"/>
</dbReference>
<protein>
    <submittedName>
        <fullName evidence="2">Uncharacterized protein</fullName>
    </submittedName>
</protein>
<reference evidence="2" key="1">
    <citation type="submission" date="2020-05" db="EMBL/GenBank/DDBJ databases">
        <title>Phylogenomic resolution of chytrid fungi.</title>
        <authorList>
            <person name="Stajich J.E."/>
            <person name="Amses K."/>
            <person name="Simmons R."/>
            <person name="Seto K."/>
            <person name="Myers J."/>
            <person name="Bonds A."/>
            <person name="Quandt C.A."/>
            <person name="Barry K."/>
            <person name="Liu P."/>
            <person name="Grigoriev I."/>
            <person name="Longcore J.E."/>
            <person name="James T.Y."/>
        </authorList>
    </citation>
    <scope>NUCLEOTIDE SEQUENCE</scope>
    <source>
        <strain evidence="2">JEL0318</strain>
    </source>
</reference>
<organism evidence="2 3">
    <name type="scientific">Rhizophlyctis rosea</name>
    <dbReference type="NCBI Taxonomy" id="64517"/>
    <lineage>
        <taxon>Eukaryota</taxon>
        <taxon>Fungi</taxon>
        <taxon>Fungi incertae sedis</taxon>
        <taxon>Chytridiomycota</taxon>
        <taxon>Chytridiomycota incertae sedis</taxon>
        <taxon>Chytridiomycetes</taxon>
        <taxon>Rhizophlyctidales</taxon>
        <taxon>Rhizophlyctidaceae</taxon>
        <taxon>Rhizophlyctis</taxon>
    </lineage>
</organism>
<accession>A0AAD5X5A8</accession>
<gene>
    <name evidence="2" type="ORF">HK097_008407</name>
</gene>
<evidence type="ECO:0000256" key="1">
    <source>
        <dbReference type="SAM" id="MobiDB-lite"/>
    </source>
</evidence>
<feature type="compositionally biased region" description="Pro residues" evidence="1">
    <location>
        <begin position="11"/>
        <end position="22"/>
    </location>
</feature>
<name>A0AAD5X5A8_9FUNG</name>
<dbReference type="EMBL" id="JADGJD010000495">
    <property type="protein sequence ID" value="KAJ3050602.1"/>
    <property type="molecule type" value="Genomic_DNA"/>
</dbReference>